<keyword evidence="1" id="KW-1133">Transmembrane helix</keyword>
<feature type="transmembrane region" description="Helical" evidence="1">
    <location>
        <begin position="20"/>
        <end position="41"/>
    </location>
</feature>
<keyword evidence="1" id="KW-0812">Transmembrane</keyword>
<dbReference type="EMBL" id="CP079105">
    <property type="protein sequence ID" value="QXQ14344.1"/>
    <property type="molecule type" value="Genomic_DNA"/>
</dbReference>
<name>A0ABX8SBH1_9ACTN</name>
<evidence type="ECO:0000313" key="3">
    <source>
        <dbReference type="Proteomes" id="UP000887023"/>
    </source>
</evidence>
<proteinExistence type="predicted"/>
<organism evidence="2 3">
    <name type="scientific">Skermania pinensis</name>
    <dbReference type="NCBI Taxonomy" id="39122"/>
    <lineage>
        <taxon>Bacteria</taxon>
        <taxon>Bacillati</taxon>
        <taxon>Actinomycetota</taxon>
        <taxon>Actinomycetes</taxon>
        <taxon>Mycobacteriales</taxon>
        <taxon>Gordoniaceae</taxon>
        <taxon>Skermania</taxon>
    </lineage>
</organism>
<dbReference type="RefSeq" id="WP_083529801.1">
    <property type="nucleotide sequence ID" value="NZ_CBCRUZ010000003.1"/>
</dbReference>
<dbReference type="Proteomes" id="UP000887023">
    <property type="component" value="Chromosome"/>
</dbReference>
<sequence length="249" mass="25708">MVVTTNTPASNSPARSRRTVLIVLAVVGVLLAALIGVELYARHEATSCLSAEFEREVGSAVDVDLSAQPILLQVLRKHYPYVGIHSDNAAFGSAVGMKLSARAADIDLADGTGRIGSSSADIDWSTAGIQQTMQQQPFGSLVSEVRAGNDGTLTFAVGGLADLVVAPSVSGGTVQVNTRSAQVLGIGLPTDLVDGVAQTIATSLQTYPLGMTAQQIDVDTDGIHLKLAGGSYQLQSSEVDTGLVCGQRT</sequence>
<evidence type="ECO:0000256" key="1">
    <source>
        <dbReference type="SAM" id="Phobius"/>
    </source>
</evidence>
<protein>
    <submittedName>
        <fullName evidence="2">DUF2993 domain-containing protein</fullName>
    </submittedName>
</protein>
<dbReference type="InterPro" id="IPR021373">
    <property type="entry name" value="DUF2993"/>
</dbReference>
<keyword evidence="1" id="KW-0472">Membrane</keyword>
<gene>
    <name evidence="2" type="ORF">KV203_02665</name>
</gene>
<evidence type="ECO:0000313" key="2">
    <source>
        <dbReference type="EMBL" id="QXQ14344.1"/>
    </source>
</evidence>
<reference evidence="2" key="1">
    <citation type="submission" date="2021-07" db="EMBL/GenBank/DDBJ databases">
        <title>Candidatus Kaistella beijingensis sp. nov. isolated from a municipal wastewater treatment plant is involved in sludge foaming.</title>
        <authorList>
            <person name="Song Y."/>
            <person name="Liu S.-J."/>
        </authorList>
    </citation>
    <scope>NUCLEOTIDE SEQUENCE</scope>
    <source>
        <strain evidence="2">DSM 43998</strain>
    </source>
</reference>
<accession>A0ABX8SBH1</accession>
<keyword evidence="3" id="KW-1185">Reference proteome</keyword>
<dbReference type="Pfam" id="PF11209">
    <property type="entry name" value="LmeA"/>
    <property type="match status" value="1"/>
</dbReference>